<evidence type="ECO:0000259" key="11">
    <source>
        <dbReference type="PROSITE" id="PS50878"/>
    </source>
</evidence>
<evidence type="ECO:0000256" key="2">
    <source>
        <dbReference type="ARBA" id="ARBA00022679"/>
    </source>
</evidence>
<dbReference type="InterPro" id="IPR035897">
    <property type="entry name" value="Toll_tir_struct_dom_sf"/>
</dbReference>
<dbReference type="GO" id="GO:0007165">
    <property type="term" value="P:signal transduction"/>
    <property type="evidence" value="ECO:0007669"/>
    <property type="project" value="InterPro"/>
</dbReference>
<evidence type="ECO:0000256" key="3">
    <source>
        <dbReference type="ARBA" id="ARBA00022695"/>
    </source>
</evidence>
<dbReference type="InterPro" id="IPR051083">
    <property type="entry name" value="GrpII_Intron_Splice-Mob/Def"/>
</dbReference>
<dbReference type="GO" id="GO:0046872">
    <property type="term" value="F:metal ion binding"/>
    <property type="evidence" value="ECO:0007669"/>
    <property type="project" value="UniProtKB-KW"/>
</dbReference>
<dbReference type="RefSeq" id="WP_121637735.1">
    <property type="nucleotide sequence ID" value="NZ_CP033065.1"/>
</dbReference>
<evidence type="ECO:0000256" key="6">
    <source>
        <dbReference type="ARBA" id="ARBA00022918"/>
    </source>
</evidence>
<keyword evidence="6" id="KW-0695">RNA-directed DNA polymerase</keyword>
<evidence type="ECO:0000256" key="1">
    <source>
        <dbReference type="ARBA" id="ARBA00012493"/>
    </source>
</evidence>
<keyword evidence="3" id="KW-0548">Nucleotidyltransferase</keyword>
<dbReference type="GO" id="GO:0051607">
    <property type="term" value="P:defense response to virus"/>
    <property type="evidence" value="ECO:0007669"/>
    <property type="project" value="UniProtKB-KW"/>
</dbReference>
<accession>A0AAD0XCL2</accession>
<dbReference type="NCBIfam" id="NF042941">
    <property type="entry name" value="Retron_TIR_antiphage"/>
    <property type="match status" value="1"/>
</dbReference>
<organism evidence="12 13">
    <name type="scientific">Pseudoalteromonas agarivorans</name>
    <dbReference type="NCBI Taxonomy" id="176102"/>
    <lineage>
        <taxon>Bacteria</taxon>
        <taxon>Pseudomonadati</taxon>
        <taxon>Pseudomonadota</taxon>
        <taxon>Gammaproteobacteria</taxon>
        <taxon>Alteromonadales</taxon>
        <taxon>Pseudoalteromonadaceae</taxon>
        <taxon>Pseudoalteromonas</taxon>
    </lineage>
</organism>
<evidence type="ECO:0000256" key="9">
    <source>
        <dbReference type="ARBA" id="ARBA00048173"/>
    </source>
</evidence>
<comment type="catalytic activity">
    <reaction evidence="9">
        <text>DNA(n) + a 2'-deoxyribonucleoside 5'-triphosphate = DNA(n+1) + diphosphate</text>
        <dbReference type="Rhea" id="RHEA:22508"/>
        <dbReference type="Rhea" id="RHEA-COMP:17339"/>
        <dbReference type="Rhea" id="RHEA-COMP:17340"/>
        <dbReference type="ChEBI" id="CHEBI:33019"/>
        <dbReference type="ChEBI" id="CHEBI:61560"/>
        <dbReference type="ChEBI" id="CHEBI:173112"/>
        <dbReference type="EC" id="2.7.7.49"/>
    </reaction>
</comment>
<dbReference type="Proteomes" id="UP000279995">
    <property type="component" value="Chromosome I"/>
</dbReference>
<name>A0AAD0XCL2_9GAMM</name>
<keyword evidence="4" id="KW-0479">Metal-binding</keyword>
<dbReference type="InterPro" id="IPR000157">
    <property type="entry name" value="TIR_dom"/>
</dbReference>
<reference evidence="12 13" key="1">
    <citation type="submission" date="2018-10" db="EMBL/GenBank/DDBJ databases">
        <title>Complete Genome Sequence and Transcriptomic Profiles of a Marine Bacterium, Pseudoalteromonas agarivorans Hao 2018.</title>
        <authorList>
            <person name="Hao L."/>
        </authorList>
    </citation>
    <scope>NUCLEOTIDE SEQUENCE [LARGE SCALE GENOMIC DNA]</scope>
    <source>
        <strain evidence="12 13">Hao 2018</strain>
    </source>
</reference>
<comment type="similarity">
    <text evidence="8">Belongs to the bacterial reverse transcriptase family.</text>
</comment>
<dbReference type="CDD" id="cd03487">
    <property type="entry name" value="RT_Bac_retron_II"/>
    <property type="match status" value="1"/>
</dbReference>
<dbReference type="PRINTS" id="PR00866">
    <property type="entry name" value="RNADNAPOLMS"/>
</dbReference>
<evidence type="ECO:0000256" key="4">
    <source>
        <dbReference type="ARBA" id="ARBA00022723"/>
    </source>
</evidence>
<keyword evidence="7" id="KW-0051">Antiviral defense</keyword>
<evidence type="ECO:0000313" key="13">
    <source>
        <dbReference type="Proteomes" id="UP000279995"/>
    </source>
</evidence>
<feature type="domain" description="Reverse transcriptase" evidence="11">
    <location>
        <begin position="64"/>
        <end position="294"/>
    </location>
</feature>
<dbReference type="InterPro" id="IPR043502">
    <property type="entry name" value="DNA/RNA_pol_sf"/>
</dbReference>
<dbReference type="PROSITE" id="PS50104">
    <property type="entry name" value="TIR"/>
    <property type="match status" value="1"/>
</dbReference>
<keyword evidence="5" id="KW-0460">Magnesium</keyword>
<dbReference type="InterPro" id="IPR049976">
    <property type="entry name" value="Retron_TIR_antiphage"/>
</dbReference>
<evidence type="ECO:0000256" key="7">
    <source>
        <dbReference type="ARBA" id="ARBA00023118"/>
    </source>
</evidence>
<proteinExistence type="inferred from homology"/>
<dbReference type="Gene3D" id="3.40.50.10140">
    <property type="entry name" value="Toll/interleukin-1 receptor homology (TIR) domain"/>
    <property type="match status" value="1"/>
</dbReference>
<dbReference type="Pfam" id="PF13676">
    <property type="entry name" value="TIR_2"/>
    <property type="match status" value="1"/>
</dbReference>
<sequence>MTKLMDFLSFHSNAFEPTKSSKNAGYTWINPSLTPHLTRELDFVQRQFLGLQSDNDVANILEIPVGQLLYILYSQKDTYVNFTVKKKSGENRNIESPCSSIKILQDKVRPLIEAHYRVKKPVHGFVGNGKGIISNAEQHKKKTYVLNIDLKDFFHSVNFGRVQGIFKNIPFNMGTPAATVLAQLCTHKRRLPQGASTSPVLSNLASTTLDKKLTKIAKKFYLTYTRYADDITFSSNEPFSQALLEKDKLDDGQYIYRVGNVLEAAVISSGFSINHKKTRLQHKSQRQEVTGLVVNKGVNINRKFIRKTRAMINEWDKNLIEAEKRFIKVRYHAQETEIDMSKLDGSIYKRAVYGNLSFIRMVRGEDHSPYLTLCKKVLELDHNPPAFINKLKGIFEMYDVFICHASEDKESVALPLYESLEKRNINAFIDCFAINWGDSLVAKINTALQKSKYVIAIISEDSVKKSWPMKELNAVLSAEIAADKTRLLPLMVGDGEALVRQLPLLADKLFVGYKDNIEEITDMIESLLTEK</sequence>
<evidence type="ECO:0000259" key="10">
    <source>
        <dbReference type="PROSITE" id="PS50104"/>
    </source>
</evidence>
<dbReference type="PROSITE" id="PS50878">
    <property type="entry name" value="RT_POL"/>
    <property type="match status" value="1"/>
</dbReference>
<dbReference type="SMART" id="SM00255">
    <property type="entry name" value="TIR"/>
    <property type="match status" value="1"/>
</dbReference>
<protein>
    <recommendedName>
        <fullName evidence="1">RNA-directed DNA polymerase</fullName>
        <ecNumber evidence="1">2.7.7.49</ecNumber>
    </recommendedName>
</protein>
<dbReference type="InterPro" id="IPR000123">
    <property type="entry name" value="Reverse_transcriptase_msDNA"/>
</dbReference>
<evidence type="ECO:0000256" key="8">
    <source>
        <dbReference type="ARBA" id="ARBA00034120"/>
    </source>
</evidence>
<dbReference type="PANTHER" id="PTHR34047:SF7">
    <property type="entry name" value="RNA-DIRECTED DNA POLYMERASE"/>
    <property type="match status" value="1"/>
</dbReference>
<dbReference type="SUPFAM" id="SSF52200">
    <property type="entry name" value="Toll/Interleukin receptor TIR domain"/>
    <property type="match status" value="1"/>
</dbReference>
<dbReference type="EMBL" id="CP033065">
    <property type="protein sequence ID" value="AYM87117.1"/>
    <property type="molecule type" value="Genomic_DNA"/>
</dbReference>
<evidence type="ECO:0000313" key="12">
    <source>
        <dbReference type="EMBL" id="AYM87117.1"/>
    </source>
</evidence>
<dbReference type="EC" id="2.7.7.49" evidence="1"/>
<gene>
    <name evidence="12" type="ORF">D9T18_10765</name>
</gene>
<dbReference type="AlphaFoldDB" id="A0AAD0XCL2"/>
<feature type="domain" description="TIR" evidence="10">
    <location>
        <begin position="396"/>
        <end position="531"/>
    </location>
</feature>
<dbReference type="SUPFAM" id="SSF56672">
    <property type="entry name" value="DNA/RNA polymerases"/>
    <property type="match status" value="1"/>
</dbReference>
<dbReference type="Pfam" id="PF00078">
    <property type="entry name" value="RVT_1"/>
    <property type="match status" value="1"/>
</dbReference>
<dbReference type="PANTHER" id="PTHR34047">
    <property type="entry name" value="NUCLEAR INTRON MATURASE 1, MITOCHONDRIAL-RELATED"/>
    <property type="match status" value="1"/>
</dbReference>
<dbReference type="GO" id="GO:0003723">
    <property type="term" value="F:RNA binding"/>
    <property type="evidence" value="ECO:0007669"/>
    <property type="project" value="InterPro"/>
</dbReference>
<dbReference type="GO" id="GO:0003964">
    <property type="term" value="F:RNA-directed DNA polymerase activity"/>
    <property type="evidence" value="ECO:0007669"/>
    <property type="project" value="UniProtKB-KW"/>
</dbReference>
<keyword evidence="2" id="KW-0808">Transferase</keyword>
<evidence type="ECO:0000256" key="5">
    <source>
        <dbReference type="ARBA" id="ARBA00022842"/>
    </source>
</evidence>
<dbReference type="InterPro" id="IPR000477">
    <property type="entry name" value="RT_dom"/>
</dbReference>